<comment type="caution">
    <text evidence="8">The sequence shown here is derived from an EMBL/GenBank/DDBJ whole genome shotgun (WGS) entry which is preliminary data.</text>
</comment>
<evidence type="ECO:0000313" key="9">
    <source>
        <dbReference type="Proteomes" id="UP000600946"/>
    </source>
</evidence>
<evidence type="ECO:0000313" key="8">
    <source>
        <dbReference type="EMBL" id="GGY23325.1"/>
    </source>
</evidence>
<dbReference type="Gene3D" id="3.40.50.300">
    <property type="entry name" value="P-loop containing nucleotide triphosphate hydrolases"/>
    <property type="match status" value="1"/>
</dbReference>
<keyword evidence="4 8" id="KW-0067">ATP-binding</keyword>
<dbReference type="InterPro" id="IPR017871">
    <property type="entry name" value="ABC_transporter-like_CS"/>
</dbReference>
<evidence type="ECO:0000256" key="3">
    <source>
        <dbReference type="ARBA" id="ARBA00022741"/>
    </source>
</evidence>
<sequence>MRPLTQEREQVPPPMAEQHGPPAVVFKGVVKEYGNVRAVDGIDLTIHRGETVALLGPNGAGKSTTINMLLGLFPPDQGQIEVFGKKPELAMRAGHLGAMLQEGKMIPRVSVRELVDFVRQTYRKPLPLQEILDLAELSKIANRNVDRLSGGQAQRVRFALALAGDPDLVVLDEPTAALDVESRRELWAAMQRYAERGNTVLFSTHYLEEADDSADRVVVIASGRVVADGTTSQIKSMIEGRTVSFVPRGRQEGFDLLPGVSSVEHRGGRVHLRTSDSDSTVHALSRADAFTDLEVSGVGLEEAFIALTHQSRHAAAAPEGRTT</sequence>
<comment type="subcellular location">
    <subcellularLocation>
        <location evidence="1">Cell membrane</location>
        <topology evidence="1">Peripheral membrane protein</topology>
    </subcellularLocation>
</comment>
<evidence type="ECO:0000256" key="4">
    <source>
        <dbReference type="ARBA" id="ARBA00022840"/>
    </source>
</evidence>
<dbReference type="SUPFAM" id="SSF52540">
    <property type="entry name" value="P-loop containing nucleoside triphosphate hydrolases"/>
    <property type="match status" value="1"/>
</dbReference>
<keyword evidence="3" id="KW-0547">Nucleotide-binding</keyword>
<feature type="domain" description="ABC transporter" evidence="7">
    <location>
        <begin position="24"/>
        <end position="247"/>
    </location>
</feature>
<keyword evidence="5" id="KW-0046">Antibiotic resistance</keyword>
<evidence type="ECO:0000256" key="1">
    <source>
        <dbReference type="ARBA" id="ARBA00004202"/>
    </source>
</evidence>
<dbReference type="Pfam" id="PF00005">
    <property type="entry name" value="ABC_tran"/>
    <property type="match status" value="1"/>
</dbReference>
<evidence type="ECO:0000259" key="7">
    <source>
        <dbReference type="PROSITE" id="PS50893"/>
    </source>
</evidence>
<organism evidence="8 9">
    <name type="scientific">Streptomyces xanthochromogenes</name>
    <dbReference type="NCBI Taxonomy" id="67384"/>
    <lineage>
        <taxon>Bacteria</taxon>
        <taxon>Bacillati</taxon>
        <taxon>Actinomycetota</taxon>
        <taxon>Actinomycetes</taxon>
        <taxon>Kitasatosporales</taxon>
        <taxon>Streptomycetaceae</taxon>
        <taxon>Streptomyces</taxon>
    </lineage>
</organism>
<gene>
    <name evidence="8" type="ORF">GCM10010326_16040</name>
</gene>
<feature type="region of interest" description="Disordered" evidence="6">
    <location>
        <begin position="1"/>
        <end position="21"/>
    </location>
</feature>
<dbReference type="PROSITE" id="PS50893">
    <property type="entry name" value="ABC_TRANSPORTER_2"/>
    <property type="match status" value="1"/>
</dbReference>
<dbReference type="CDD" id="cd03230">
    <property type="entry name" value="ABC_DR_subfamily_A"/>
    <property type="match status" value="1"/>
</dbReference>
<dbReference type="Proteomes" id="UP000600946">
    <property type="component" value="Unassembled WGS sequence"/>
</dbReference>
<dbReference type="InterPro" id="IPR003439">
    <property type="entry name" value="ABC_transporter-like_ATP-bd"/>
</dbReference>
<evidence type="ECO:0000256" key="2">
    <source>
        <dbReference type="ARBA" id="ARBA00022448"/>
    </source>
</evidence>
<dbReference type="InterPro" id="IPR050763">
    <property type="entry name" value="ABC_transporter_ATP-binding"/>
</dbReference>
<proteinExistence type="predicted"/>
<protein>
    <submittedName>
        <fullName evidence="8">ABC transporter ATP-binding protein</fullName>
    </submittedName>
</protein>
<reference evidence="9" key="1">
    <citation type="journal article" date="2019" name="Int. J. Syst. Evol. Microbiol.">
        <title>The Global Catalogue of Microorganisms (GCM) 10K type strain sequencing project: providing services to taxonomists for standard genome sequencing and annotation.</title>
        <authorList>
            <consortium name="The Broad Institute Genomics Platform"/>
            <consortium name="The Broad Institute Genome Sequencing Center for Infectious Disease"/>
            <person name="Wu L."/>
            <person name="Ma J."/>
        </authorList>
    </citation>
    <scope>NUCLEOTIDE SEQUENCE [LARGE SCALE GENOMIC DNA]</scope>
    <source>
        <strain evidence="9">JCM 4594</strain>
    </source>
</reference>
<name>A0ABQ2ZV01_9ACTN</name>
<dbReference type="SMART" id="SM00382">
    <property type="entry name" value="AAA"/>
    <property type="match status" value="1"/>
</dbReference>
<dbReference type="PANTHER" id="PTHR42711:SF17">
    <property type="entry name" value="ABC TRANSPORTER ATP-BINDING PROTEIN"/>
    <property type="match status" value="1"/>
</dbReference>
<dbReference type="EMBL" id="BMUU01000002">
    <property type="protein sequence ID" value="GGY23325.1"/>
    <property type="molecule type" value="Genomic_DNA"/>
</dbReference>
<dbReference type="GO" id="GO:0005524">
    <property type="term" value="F:ATP binding"/>
    <property type="evidence" value="ECO:0007669"/>
    <property type="project" value="UniProtKB-KW"/>
</dbReference>
<keyword evidence="2" id="KW-0813">Transport</keyword>
<accession>A0ABQ2ZV01</accession>
<dbReference type="InterPro" id="IPR003593">
    <property type="entry name" value="AAA+_ATPase"/>
</dbReference>
<evidence type="ECO:0000256" key="6">
    <source>
        <dbReference type="SAM" id="MobiDB-lite"/>
    </source>
</evidence>
<evidence type="ECO:0000256" key="5">
    <source>
        <dbReference type="ARBA" id="ARBA00023251"/>
    </source>
</evidence>
<dbReference type="PROSITE" id="PS00211">
    <property type="entry name" value="ABC_TRANSPORTER_1"/>
    <property type="match status" value="1"/>
</dbReference>
<feature type="compositionally biased region" description="Basic and acidic residues" evidence="6">
    <location>
        <begin position="1"/>
        <end position="10"/>
    </location>
</feature>
<dbReference type="InterPro" id="IPR027417">
    <property type="entry name" value="P-loop_NTPase"/>
</dbReference>
<dbReference type="PANTHER" id="PTHR42711">
    <property type="entry name" value="ABC TRANSPORTER ATP-BINDING PROTEIN"/>
    <property type="match status" value="1"/>
</dbReference>
<keyword evidence="9" id="KW-1185">Reference proteome</keyword>